<accession>A0A8X6XQW7</accession>
<dbReference type="EMBL" id="BMAV01011956">
    <property type="protein sequence ID" value="GFY58235.1"/>
    <property type="molecule type" value="Genomic_DNA"/>
</dbReference>
<reference evidence="1" key="1">
    <citation type="submission" date="2020-08" db="EMBL/GenBank/DDBJ databases">
        <title>Multicomponent nature underlies the extraordinary mechanical properties of spider dragline silk.</title>
        <authorList>
            <person name="Kono N."/>
            <person name="Nakamura H."/>
            <person name="Mori M."/>
            <person name="Yoshida Y."/>
            <person name="Ohtoshi R."/>
            <person name="Malay A.D."/>
            <person name="Moran D.A.P."/>
            <person name="Tomita M."/>
            <person name="Numata K."/>
            <person name="Arakawa K."/>
        </authorList>
    </citation>
    <scope>NUCLEOTIDE SEQUENCE</scope>
</reference>
<comment type="caution">
    <text evidence="1">The sequence shown here is derived from an EMBL/GenBank/DDBJ whole genome shotgun (WGS) entry which is preliminary data.</text>
</comment>
<sequence>MKQNKKICEEVKQSSIQVTYDLAIAKVALQIQATKKPDIDNLFIHLGAFHIRMAYFKAVGKVIIDCCLTNIMVLSNLLESGSLSEFFEAKHFNRCKRLRPLMAVGLEILHFNSFLELKNTMITDEMAEEIA</sequence>
<organism evidence="1 2">
    <name type="scientific">Trichonephila inaurata madagascariensis</name>
    <dbReference type="NCBI Taxonomy" id="2747483"/>
    <lineage>
        <taxon>Eukaryota</taxon>
        <taxon>Metazoa</taxon>
        <taxon>Ecdysozoa</taxon>
        <taxon>Arthropoda</taxon>
        <taxon>Chelicerata</taxon>
        <taxon>Arachnida</taxon>
        <taxon>Araneae</taxon>
        <taxon>Araneomorphae</taxon>
        <taxon>Entelegynae</taxon>
        <taxon>Araneoidea</taxon>
        <taxon>Nephilidae</taxon>
        <taxon>Trichonephila</taxon>
        <taxon>Trichonephila inaurata</taxon>
    </lineage>
</organism>
<evidence type="ECO:0000313" key="1">
    <source>
        <dbReference type="EMBL" id="GFY58235.1"/>
    </source>
</evidence>
<dbReference type="Proteomes" id="UP000886998">
    <property type="component" value="Unassembled WGS sequence"/>
</dbReference>
<protein>
    <submittedName>
        <fullName evidence="1">Uncharacterized protein</fullName>
    </submittedName>
</protein>
<dbReference type="PANTHER" id="PTHR47018">
    <property type="entry name" value="CXC DOMAIN-CONTAINING PROTEIN-RELATED"/>
    <property type="match status" value="1"/>
</dbReference>
<dbReference type="AlphaFoldDB" id="A0A8X6XQW7"/>
<dbReference type="PANTHER" id="PTHR47018:SF3">
    <property type="entry name" value="MYCBP-ASSOCIATED PROTEIN"/>
    <property type="match status" value="1"/>
</dbReference>
<proteinExistence type="predicted"/>
<dbReference type="OrthoDB" id="8060926at2759"/>
<name>A0A8X6XQW7_9ARAC</name>
<keyword evidence="2" id="KW-1185">Reference proteome</keyword>
<evidence type="ECO:0000313" key="2">
    <source>
        <dbReference type="Proteomes" id="UP000886998"/>
    </source>
</evidence>
<gene>
    <name evidence="1" type="ORF">TNIN_74451</name>
</gene>